<evidence type="ECO:0000313" key="1">
    <source>
        <dbReference type="EMBL" id="MBF6300968.1"/>
    </source>
</evidence>
<organism evidence="1 2">
    <name type="scientific">Nocardia amamiensis</name>
    <dbReference type="NCBI Taxonomy" id="404578"/>
    <lineage>
        <taxon>Bacteria</taxon>
        <taxon>Bacillati</taxon>
        <taxon>Actinomycetota</taxon>
        <taxon>Actinomycetes</taxon>
        <taxon>Mycobacteriales</taxon>
        <taxon>Nocardiaceae</taxon>
        <taxon>Nocardia</taxon>
    </lineage>
</organism>
<reference evidence="1 2" key="1">
    <citation type="submission" date="2020-10" db="EMBL/GenBank/DDBJ databases">
        <title>Identification of Nocardia species via Next-generation sequencing and recognition of intraspecies genetic diversity.</title>
        <authorList>
            <person name="Li P."/>
            <person name="Li P."/>
            <person name="Lu B."/>
        </authorList>
    </citation>
    <scope>NUCLEOTIDE SEQUENCE [LARGE SCALE GENOMIC DNA]</scope>
    <source>
        <strain evidence="1 2">BJ06-0157</strain>
    </source>
</reference>
<protein>
    <submittedName>
        <fullName evidence="1">Uncharacterized protein</fullName>
    </submittedName>
</protein>
<comment type="caution">
    <text evidence="1">The sequence shown here is derived from an EMBL/GenBank/DDBJ whole genome shotgun (WGS) entry which is preliminary data.</text>
</comment>
<name>A0ABS0CWJ4_9NOCA</name>
<accession>A0ABS0CWJ4</accession>
<gene>
    <name evidence="1" type="ORF">IU459_25980</name>
</gene>
<proteinExistence type="predicted"/>
<keyword evidence="2" id="KW-1185">Reference proteome</keyword>
<evidence type="ECO:0000313" key="2">
    <source>
        <dbReference type="Proteomes" id="UP000702209"/>
    </source>
</evidence>
<dbReference type="RefSeq" id="WP_195132188.1">
    <property type="nucleotide sequence ID" value="NZ_JADLQX010000022.1"/>
</dbReference>
<sequence length="122" mass="13583">MLIGGVFMSAYGPALFVYRKDGADLSEQEQKQVFELVRAVCMDLRMTDVEGFPVEPSNYGYDEEEARSLGILLYSSYAYAGMPEEVRAGVEHGWEQEGARVAARVEECSPGVYAFMTYGVEN</sequence>
<dbReference type="EMBL" id="JADLQX010000022">
    <property type="protein sequence ID" value="MBF6300968.1"/>
    <property type="molecule type" value="Genomic_DNA"/>
</dbReference>
<dbReference type="Proteomes" id="UP000702209">
    <property type="component" value="Unassembled WGS sequence"/>
</dbReference>